<evidence type="ECO:0000256" key="1">
    <source>
        <dbReference type="ARBA" id="ARBA00004651"/>
    </source>
</evidence>
<evidence type="ECO:0000313" key="9">
    <source>
        <dbReference type="EMBL" id="AJC12568.1"/>
    </source>
</evidence>
<reference evidence="10" key="1">
    <citation type="submission" date="2014-08" db="EMBL/GenBank/DDBJ databases">
        <title>Coriobacteriaceae sp. complete genome.</title>
        <authorList>
            <person name="Looft T."/>
            <person name="Bayles D.O."/>
            <person name="Stanton T.B."/>
        </authorList>
    </citation>
    <scope>NUCLEOTIDE SEQUENCE [LARGE SCALE GENOMIC DNA]</scope>
    <source>
        <strain evidence="10">68-1-3</strain>
    </source>
</reference>
<evidence type="ECO:0000256" key="5">
    <source>
        <dbReference type="ARBA" id="ARBA00022692"/>
    </source>
</evidence>
<accession>A0A0A8B704</accession>
<keyword evidence="4 8" id="KW-1003">Cell membrane</keyword>
<feature type="transmembrane region" description="Helical" evidence="8">
    <location>
        <begin position="219"/>
        <end position="240"/>
    </location>
</feature>
<keyword evidence="5 8" id="KW-0812">Transmembrane</keyword>
<dbReference type="Pfam" id="PF01235">
    <property type="entry name" value="Na_Ala_symp"/>
    <property type="match status" value="1"/>
</dbReference>
<feature type="transmembrane region" description="Helical" evidence="8">
    <location>
        <begin position="89"/>
        <end position="110"/>
    </location>
</feature>
<evidence type="ECO:0000256" key="3">
    <source>
        <dbReference type="ARBA" id="ARBA00022448"/>
    </source>
</evidence>
<dbReference type="AlphaFoldDB" id="A0A0A8B704"/>
<gene>
    <name evidence="9" type="ORF">JI75_07775</name>
</gene>
<dbReference type="InterPro" id="IPR001463">
    <property type="entry name" value="Na/Ala_symport"/>
</dbReference>
<feature type="transmembrane region" description="Helical" evidence="8">
    <location>
        <begin position="184"/>
        <end position="207"/>
    </location>
</feature>
<sequence>MEILESIDALVWGPAMILLLLGSHLFLTVRTGFIQRKLPLAVKMSLNSQGDGEGDISHFGALATALAATVGTGSIVGVATAILAGGPGAIFWMWITGIFGIATKYSEVFISIKYRVKDANGSMLGGAMYAWERAFRKNGKTPLFARVFAVLFAVFAAIAALGIGNAVQSNAMTGIITSHTAAPAFAVGIVIAALAAIVIIGGVQSIARVCEFLVPVMAVGYAGGCIAILVMNSAFIVPALQEIVLCAFTPRAAFGGAVGSGVMVALQYGCARGLFSNESGLGSAPIIAAAAQSKNPAQQSLVAMTGAFWSTVVICALTGIVIVSTLLANPELVGTVASIEHITGTQLASLVFEKIPYIGAPILALGIIAFSFSTIIGWYYYGNRAVAYLFGQKGIKVYQIMYVVATFLGAVGLGNVVWTVSDITNALMAVPNILITLALSGIVARETKHYVFDGNLDEESNEAIPFAERR</sequence>
<feature type="transmembrane region" description="Helical" evidence="8">
    <location>
        <begin position="400"/>
        <end position="420"/>
    </location>
</feature>
<keyword evidence="7 8" id="KW-0472">Membrane</keyword>
<feature type="transmembrane region" description="Helical" evidence="8">
    <location>
        <begin position="252"/>
        <end position="271"/>
    </location>
</feature>
<dbReference type="PRINTS" id="PR00175">
    <property type="entry name" value="NAALASMPORT"/>
</dbReference>
<feature type="transmembrane region" description="Helical" evidence="8">
    <location>
        <begin position="12"/>
        <end position="35"/>
    </location>
</feature>
<keyword evidence="10" id="KW-1185">Reference proteome</keyword>
<comment type="subcellular location">
    <subcellularLocation>
        <location evidence="1 8">Cell membrane</location>
        <topology evidence="1 8">Multi-pass membrane protein</topology>
    </subcellularLocation>
</comment>
<evidence type="ECO:0000256" key="2">
    <source>
        <dbReference type="ARBA" id="ARBA00009261"/>
    </source>
</evidence>
<dbReference type="Proteomes" id="UP000031121">
    <property type="component" value="Chromosome"/>
</dbReference>
<feature type="transmembrane region" description="Helical" evidence="8">
    <location>
        <begin position="301"/>
        <end position="328"/>
    </location>
</feature>
<proteinExistence type="inferred from homology"/>
<keyword evidence="3 8" id="KW-0813">Transport</keyword>
<dbReference type="GO" id="GO:0005283">
    <property type="term" value="F:amino acid:sodium symporter activity"/>
    <property type="evidence" value="ECO:0007669"/>
    <property type="project" value="InterPro"/>
</dbReference>
<dbReference type="NCBIfam" id="TIGR00835">
    <property type="entry name" value="agcS"/>
    <property type="match status" value="1"/>
</dbReference>
<protein>
    <submittedName>
        <fullName evidence="9">Transporter</fullName>
    </submittedName>
</protein>
<feature type="transmembrane region" description="Helical" evidence="8">
    <location>
        <begin position="56"/>
        <end position="83"/>
    </location>
</feature>
<dbReference type="OrthoDB" id="9806926at2"/>
<dbReference type="EMBL" id="CP009302">
    <property type="protein sequence ID" value="AJC12568.1"/>
    <property type="molecule type" value="Genomic_DNA"/>
</dbReference>
<evidence type="ECO:0000256" key="4">
    <source>
        <dbReference type="ARBA" id="ARBA00022475"/>
    </source>
</evidence>
<organism evidence="9 10">
    <name type="scientific">Berryella intestinalis</name>
    <dbReference type="NCBI Taxonomy" id="1531429"/>
    <lineage>
        <taxon>Bacteria</taxon>
        <taxon>Bacillati</taxon>
        <taxon>Actinomycetota</taxon>
        <taxon>Coriobacteriia</taxon>
        <taxon>Eggerthellales</taxon>
        <taxon>Eggerthellaceae</taxon>
        <taxon>Berryella</taxon>
    </lineage>
</organism>
<name>A0A0A8B704_9ACTN</name>
<dbReference type="GO" id="GO:0005886">
    <property type="term" value="C:plasma membrane"/>
    <property type="evidence" value="ECO:0007669"/>
    <property type="project" value="UniProtKB-SubCell"/>
</dbReference>
<keyword evidence="8" id="KW-0769">Symport</keyword>
<evidence type="ECO:0000256" key="8">
    <source>
        <dbReference type="RuleBase" id="RU363064"/>
    </source>
</evidence>
<reference evidence="9 10" key="2">
    <citation type="journal article" date="2015" name="Genome Announc.">
        <title>Complete Genome Sequence of Coriobacteriaceae Strain 68-1-3, a Novel Mucus-Degrading Isolate from the Swine Intestinal Tract.</title>
        <authorList>
            <person name="Looft T."/>
            <person name="Bayles D.O."/>
            <person name="Alt D.P."/>
            <person name="Stanton T.B."/>
        </authorList>
    </citation>
    <scope>NUCLEOTIDE SEQUENCE [LARGE SCALE GENOMIC DNA]</scope>
    <source>
        <strain evidence="9 10">68-1-3</strain>
    </source>
</reference>
<dbReference type="HOGENOM" id="CLU_024867_1_0_11"/>
<feature type="transmembrane region" description="Helical" evidence="8">
    <location>
        <begin position="426"/>
        <end position="444"/>
    </location>
</feature>
<comment type="similarity">
    <text evidence="2 8">Belongs to the alanine or glycine:cation symporter (AGCS) (TC 2.A.25) family.</text>
</comment>
<dbReference type="PANTHER" id="PTHR30330">
    <property type="entry name" value="AGSS FAMILY TRANSPORTER, SODIUM-ALANINE"/>
    <property type="match status" value="1"/>
</dbReference>
<keyword evidence="6 8" id="KW-1133">Transmembrane helix</keyword>
<dbReference type="PANTHER" id="PTHR30330:SF3">
    <property type="entry name" value="TRANSCRIPTIONAL REGULATOR, LRP FAMILY"/>
    <property type="match status" value="1"/>
</dbReference>
<feature type="transmembrane region" description="Helical" evidence="8">
    <location>
        <begin position="143"/>
        <end position="164"/>
    </location>
</feature>
<evidence type="ECO:0000256" key="6">
    <source>
        <dbReference type="ARBA" id="ARBA00022989"/>
    </source>
</evidence>
<feature type="transmembrane region" description="Helical" evidence="8">
    <location>
        <begin position="357"/>
        <end position="380"/>
    </location>
</feature>
<dbReference type="KEGG" id="cbac:JI75_07775"/>
<evidence type="ECO:0000256" key="7">
    <source>
        <dbReference type="ARBA" id="ARBA00023136"/>
    </source>
</evidence>
<dbReference type="RefSeq" id="WP_039689983.1">
    <property type="nucleotide sequence ID" value="NZ_CP009302.1"/>
</dbReference>
<evidence type="ECO:0000313" key="10">
    <source>
        <dbReference type="Proteomes" id="UP000031121"/>
    </source>
</evidence>